<dbReference type="PANTHER" id="PTHR12988">
    <property type="entry name" value="SPHINGOMYELIN PHOSPHODIESTERASE 4"/>
    <property type="match status" value="1"/>
</dbReference>
<protein>
    <submittedName>
        <fullName evidence="5">Uncharacterized protein</fullName>
    </submittedName>
</protein>
<keyword evidence="3" id="KW-1133">Transmembrane helix</keyword>
<comment type="subcellular location">
    <subcellularLocation>
        <location evidence="1">Membrane</location>
        <topology evidence="1">Single-pass membrane protein</topology>
    </subcellularLocation>
</comment>
<dbReference type="AlphaFoldDB" id="A0A182J6T2"/>
<proteinExistence type="predicted"/>
<dbReference type="InterPro" id="IPR024129">
    <property type="entry name" value="Sphingomy_SMPD4"/>
</dbReference>
<keyword evidence="4" id="KW-0472">Membrane</keyword>
<dbReference type="GO" id="GO:0046475">
    <property type="term" value="P:glycerophospholipid catabolic process"/>
    <property type="evidence" value="ECO:0007669"/>
    <property type="project" value="TreeGrafter"/>
</dbReference>
<sequence length="730" mass="84084">LKASRVSLTFLNMKPLKDILRLPLLNRCHEVALYFDLASLKDLHDSFPMLIRSLLYDEGGLGWRIRFVTREHTPVESEALYNFFHPISGPLFRMLYRLTGESLKYLVPFYDLSKKLQDTLNAGTFPSFYKDMVYIDPFQNQIVGLQMSPFDYFLHYFALHGTFPLNNIMLTGMPRMQEHERVKSLYVTLSSLYVITFLPTDTRRIVLPQNVAMLVRTMPEITPAKIPKKAIKYLLPHRLDLDMSSEQSEVVQPESARIVHWRSTSIMHIFLDVWFGMDVRSPNRLPTLEQIRCMRVLVKKLHAFSICADMCDSISFVELRKTAREKLSAYFNEIFICLIFRWPLYDGTLVDVMELWLSYIQPWRYQPTPDMSVGPFVEQRYEQFITSNLQIYTQPFLILMQRVLDADLSRAINTCLVYRPCRVFAQNNLLLLLRQRERLLLEHKQSDKASPSVTARSVEPFEQQHQPAGSLPNAASQPYVPLFSDEAALDLRKTLRKLRSMKALINKNNQEQKRLGPRQLFQYLMNLPTWGEEEREAQSLLARLTFAEETLTNMFHLPSAEEDPFVEPVSSDSADSGVSSTFVLSGEAWIDPALQPIRSGENTFLVRFLHTVSCMLQLMFGTEIQSLWQYNHVPRMLARQLLLPPCTIHRFVRQSDGSKQLTAVQLPGRICLRFLASYKVLAIIVCSFLLGGVLFGAPSYGFIALILLVLSCNLLSEEETLPPVTGPVEQ</sequence>
<dbReference type="GO" id="GO:0046513">
    <property type="term" value="P:ceramide biosynthetic process"/>
    <property type="evidence" value="ECO:0007669"/>
    <property type="project" value="TreeGrafter"/>
</dbReference>
<dbReference type="PANTHER" id="PTHR12988:SF6">
    <property type="entry name" value="SPHINGOMYELIN PHOSPHODIESTERASE 4"/>
    <property type="match status" value="1"/>
</dbReference>
<organism evidence="5">
    <name type="scientific">Anopheles atroparvus</name>
    <name type="common">European mosquito</name>
    <dbReference type="NCBI Taxonomy" id="41427"/>
    <lineage>
        <taxon>Eukaryota</taxon>
        <taxon>Metazoa</taxon>
        <taxon>Ecdysozoa</taxon>
        <taxon>Arthropoda</taxon>
        <taxon>Hexapoda</taxon>
        <taxon>Insecta</taxon>
        <taxon>Pterygota</taxon>
        <taxon>Neoptera</taxon>
        <taxon>Endopterygota</taxon>
        <taxon>Diptera</taxon>
        <taxon>Nematocera</taxon>
        <taxon>Culicoidea</taxon>
        <taxon>Culicidae</taxon>
        <taxon>Anophelinae</taxon>
        <taxon>Anopheles</taxon>
    </lineage>
</organism>
<dbReference type="Pfam" id="PF14724">
    <property type="entry name" value="mit_SMPDase"/>
    <property type="match status" value="3"/>
</dbReference>
<dbReference type="VEuPathDB" id="VectorBase:AATE012453"/>
<dbReference type="EnsemblMetazoa" id="AATE012453-RA">
    <property type="protein sequence ID" value="AATE012453-PA.1"/>
    <property type="gene ID" value="AATE012453"/>
</dbReference>
<keyword evidence="2" id="KW-0812">Transmembrane</keyword>
<evidence type="ECO:0000256" key="1">
    <source>
        <dbReference type="ARBA" id="ARBA00004167"/>
    </source>
</evidence>
<evidence type="ECO:0000256" key="2">
    <source>
        <dbReference type="ARBA" id="ARBA00022692"/>
    </source>
</evidence>
<evidence type="ECO:0000256" key="3">
    <source>
        <dbReference type="ARBA" id="ARBA00022989"/>
    </source>
</evidence>
<dbReference type="GO" id="GO:0016020">
    <property type="term" value="C:membrane"/>
    <property type="evidence" value="ECO:0007669"/>
    <property type="project" value="UniProtKB-SubCell"/>
</dbReference>
<reference evidence="5" key="1">
    <citation type="submission" date="2022-08" db="UniProtKB">
        <authorList>
            <consortium name="EnsemblMetazoa"/>
        </authorList>
    </citation>
    <scope>IDENTIFICATION</scope>
    <source>
        <strain evidence="5">EBRO</strain>
    </source>
</reference>
<dbReference type="GO" id="GO:0050290">
    <property type="term" value="F:sphingomyelin phosphodiesterase D activity"/>
    <property type="evidence" value="ECO:0007669"/>
    <property type="project" value="InterPro"/>
</dbReference>
<dbReference type="GO" id="GO:0006685">
    <property type="term" value="P:sphingomyelin catabolic process"/>
    <property type="evidence" value="ECO:0007669"/>
    <property type="project" value="TreeGrafter"/>
</dbReference>
<evidence type="ECO:0000256" key="4">
    <source>
        <dbReference type="ARBA" id="ARBA00023136"/>
    </source>
</evidence>
<dbReference type="STRING" id="41427.A0A182J6T2"/>
<name>A0A182J6T2_ANOAO</name>
<accession>A0A182J6T2</accession>
<evidence type="ECO:0000313" key="5">
    <source>
        <dbReference type="EnsemblMetazoa" id="AATE012453-PA.1"/>
    </source>
</evidence>